<evidence type="ECO:0000256" key="1">
    <source>
        <dbReference type="ARBA" id="ARBA00004370"/>
    </source>
</evidence>
<evidence type="ECO:0000256" key="2">
    <source>
        <dbReference type="ARBA" id="ARBA00009530"/>
    </source>
</evidence>
<name>A0A061AET6_RHOTO</name>
<protein>
    <submittedName>
        <fullName evidence="7">RHTO0S01e04280g1_1</fullName>
    </submittedName>
</protein>
<proteinExistence type="inferred from homology"/>
<dbReference type="AlphaFoldDB" id="A0A061AET6"/>
<dbReference type="OrthoDB" id="2802411at2759"/>
<accession>A0A061AET6</accession>
<comment type="subcellular location">
    <subcellularLocation>
        <location evidence="1">Membrane</location>
    </subcellularLocation>
</comment>
<evidence type="ECO:0000256" key="4">
    <source>
        <dbReference type="ARBA" id="ARBA00022989"/>
    </source>
</evidence>
<feature type="transmembrane region" description="Helical" evidence="6">
    <location>
        <begin position="36"/>
        <end position="58"/>
    </location>
</feature>
<gene>
    <name evidence="7" type="ORF">RHTO0S_01e04280g</name>
</gene>
<dbReference type="InterPro" id="IPR000612">
    <property type="entry name" value="PMP3"/>
</dbReference>
<comment type="similarity">
    <text evidence="2">Belongs to the UPF0057 (PMP3) family.</text>
</comment>
<sequence>MPRQVSSTSAMCLYLIGFFIPPLAVAMTAGCGLADVLINICLWVLGWIPGVIHAWWLISKSERMQTRTAVPAGQAYPARAY</sequence>
<evidence type="ECO:0000313" key="7">
    <source>
        <dbReference type="EMBL" id="CDR35660.1"/>
    </source>
</evidence>
<keyword evidence="5 6" id="KW-0472">Membrane</keyword>
<reference evidence="7" key="1">
    <citation type="journal article" date="2014" name="Genome Announc.">
        <title>Draft genome sequence of Rhodosporidium toruloides CECT1137, an oleaginous yeast of biotechnological interest.</title>
        <authorList>
            <person name="Morin N."/>
            <person name="Calcas X."/>
            <person name="Devillers H."/>
            <person name="Durrens P."/>
            <person name="Sherman D.J."/>
            <person name="Nicaud J.-M."/>
            <person name="Neuveglise C."/>
        </authorList>
    </citation>
    <scope>NUCLEOTIDE SEQUENCE</scope>
    <source>
        <strain evidence="7">CECT1137</strain>
    </source>
</reference>
<dbReference type="PANTHER" id="PTHR21659">
    <property type="entry name" value="HYDROPHOBIC PROTEIN RCI2 LOW TEMPERATURE AND SALT RESPONSIVE PROTEIN LTI6 -RELATED"/>
    <property type="match status" value="1"/>
</dbReference>
<evidence type="ECO:0000256" key="5">
    <source>
        <dbReference type="ARBA" id="ARBA00023136"/>
    </source>
</evidence>
<feature type="transmembrane region" description="Helical" evidence="6">
    <location>
        <begin position="12"/>
        <end position="30"/>
    </location>
</feature>
<dbReference type="PANTHER" id="PTHR21659:SF112">
    <property type="entry name" value="PROTEIN SNA2-RELATED"/>
    <property type="match status" value="1"/>
</dbReference>
<dbReference type="PROSITE" id="PS51257">
    <property type="entry name" value="PROKAR_LIPOPROTEIN"/>
    <property type="match status" value="1"/>
</dbReference>
<evidence type="ECO:0000256" key="3">
    <source>
        <dbReference type="ARBA" id="ARBA00022692"/>
    </source>
</evidence>
<dbReference type="Pfam" id="PF01679">
    <property type="entry name" value="Pmp3"/>
    <property type="match status" value="1"/>
</dbReference>
<dbReference type="GO" id="GO:0016020">
    <property type="term" value="C:membrane"/>
    <property type="evidence" value="ECO:0007669"/>
    <property type="project" value="UniProtKB-SubCell"/>
</dbReference>
<organism evidence="7">
    <name type="scientific">Rhodotorula toruloides</name>
    <name type="common">Yeast</name>
    <name type="synonym">Rhodosporidium toruloides</name>
    <dbReference type="NCBI Taxonomy" id="5286"/>
    <lineage>
        <taxon>Eukaryota</taxon>
        <taxon>Fungi</taxon>
        <taxon>Dikarya</taxon>
        <taxon>Basidiomycota</taxon>
        <taxon>Pucciniomycotina</taxon>
        <taxon>Microbotryomycetes</taxon>
        <taxon>Sporidiobolales</taxon>
        <taxon>Sporidiobolaceae</taxon>
        <taxon>Rhodotorula</taxon>
    </lineage>
</organism>
<keyword evidence="4 6" id="KW-1133">Transmembrane helix</keyword>
<dbReference type="EMBL" id="LK052936">
    <property type="protein sequence ID" value="CDR35660.1"/>
    <property type="molecule type" value="Genomic_DNA"/>
</dbReference>
<keyword evidence="3 6" id="KW-0812">Transmembrane</keyword>
<evidence type="ECO:0000256" key="6">
    <source>
        <dbReference type="SAM" id="Phobius"/>
    </source>
</evidence>